<dbReference type="GO" id="GO:0035269">
    <property type="term" value="P:protein O-linked glycosylation via mannose"/>
    <property type="evidence" value="ECO:0007669"/>
    <property type="project" value="TreeGrafter"/>
</dbReference>
<evidence type="ECO:0000259" key="9">
    <source>
        <dbReference type="Pfam" id="PF04577"/>
    </source>
</evidence>
<dbReference type="Pfam" id="PF04577">
    <property type="entry name" value="Glyco_transf_61"/>
    <property type="match status" value="1"/>
</dbReference>
<gene>
    <name evidence="10" type="ORF">BDQ12DRAFT_395632</name>
</gene>
<evidence type="ECO:0000256" key="3">
    <source>
        <dbReference type="ARBA" id="ARBA00022679"/>
    </source>
</evidence>
<comment type="subcellular location">
    <subcellularLocation>
        <location evidence="1">Membrane</location>
        <topology evidence="1">Single-pass membrane protein</topology>
    </subcellularLocation>
</comment>
<keyword evidence="7" id="KW-0325">Glycoprotein</keyword>
<feature type="transmembrane region" description="Helical" evidence="8">
    <location>
        <begin position="16"/>
        <end position="33"/>
    </location>
</feature>
<accession>A0A5C3M8M1</accession>
<feature type="domain" description="Glycosyltransferase 61 catalytic" evidence="9">
    <location>
        <begin position="271"/>
        <end position="418"/>
    </location>
</feature>
<dbReference type="GO" id="GO:0005783">
    <property type="term" value="C:endoplasmic reticulum"/>
    <property type="evidence" value="ECO:0007669"/>
    <property type="project" value="TreeGrafter"/>
</dbReference>
<dbReference type="InterPro" id="IPR007657">
    <property type="entry name" value="Glycosyltransferase_61"/>
</dbReference>
<keyword evidence="5 8" id="KW-1133">Transmembrane helix</keyword>
<dbReference type="GO" id="GO:0016020">
    <property type="term" value="C:membrane"/>
    <property type="evidence" value="ECO:0007669"/>
    <property type="project" value="UniProtKB-SubCell"/>
</dbReference>
<dbReference type="Proteomes" id="UP000308652">
    <property type="component" value="Unassembled WGS sequence"/>
</dbReference>
<name>A0A5C3M8M1_9AGAR</name>
<evidence type="ECO:0000256" key="6">
    <source>
        <dbReference type="ARBA" id="ARBA00023136"/>
    </source>
</evidence>
<keyword evidence="2" id="KW-0328">Glycosyltransferase</keyword>
<keyword evidence="3" id="KW-0808">Transferase</keyword>
<evidence type="ECO:0000313" key="11">
    <source>
        <dbReference type="Proteomes" id="UP000308652"/>
    </source>
</evidence>
<dbReference type="PANTHER" id="PTHR20961">
    <property type="entry name" value="GLYCOSYLTRANSFERASE"/>
    <property type="match status" value="1"/>
</dbReference>
<evidence type="ECO:0000256" key="8">
    <source>
        <dbReference type="SAM" id="Phobius"/>
    </source>
</evidence>
<dbReference type="InterPro" id="IPR049625">
    <property type="entry name" value="Glyco_transf_61_cat"/>
</dbReference>
<keyword evidence="4 8" id="KW-0812">Transmembrane</keyword>
<dbReference type="GO" id="GO:0097363">
    <property type="term" value="F:protein O-acetylglucosaminyltransferase activity"/>
    <property type="evidence" value="ECO:0007669"/>
    <property type="project" value="TreeGrafter"/>
</dbReference>
<keyword evidence="11" id="KW-1185">Reference proteome</keyword>
<dbReference type="AlphaFoldDB" id="A0A5C3M8M1"/>
<evidence type="ECO:0000313" key="10">
    <source>
        <dbReference type="EMBL" id="TFK41769.1"/>
    </source>
</evidence>
<proteinExistence type="predicted"/>
<evidence type="ECO:0000256" key="4">
    <source>
        <dbReference type="ARBA" id="ARBA00022692"/>
    </source>
</evidence>
<evidence type="ECO:0000256" key="1">
    <source>
        <dbReference type="ARBA" id="ARBA00004167"/>
    </source>
</evidence>
<dbReference type="STRING" id="68775.A0A5C3M8M1"/>
<reference evidence="10 11" key="1">
    <citation type="journal article" date="2019" name="Nat. Ecol. Evol.">
        <title>Megaphylogeny resolves global patterns of mushroom evolution.</title>
        <authorList>
            <person name="Varga T."/>
            <person name="Krizsan K."/>
            <person name="Foldi C."/>
            <person name="Dima B."/>
            <person name="Sanchez-Garcia M."/>
            <person name="Sanchez-Ramirez S."/>
            <person name="Szollosi G.J."/>
            <person name="Szarkandi J.G."/>
            <person name="Papp V."/>
            <person name="Albert L."/>
            <person name="Andreopoulos W."/>
            <person name="Angelini C."/>
            <person name="Antonin V."/>
            <person name="Barry K.W."/>
            <person name="Bougher N.L."/>
            <person name="Buchanan P."/>
            <person name="Buyck B."/>
            <person name="Bense V."/>
            <person name="Catcheside P."/>
            <person name="Chovatia M."/>
            <person name="Cooper J."/>
            <person name="Damon W."/>
            <person name="Desjardin D."/>
            <person name="Finy P."/>
            <person name="Geml J."/>
            <person name="Haridas S."/>
            <person name="Hughes K."/>
            <person name="Justo A."/>
            <person name="Karasinski D."/>
            <person name="Kautmanova I."/>
            <person name="Kiss B."/>
            <person name="Kocsube S."/>
            <person name="Kotiranta H."/>
            <person name="LaButti K.M."/>
            <person name="Lechner B.E."/>
            <person name="Liimatainen K."/>
            <person name="Lipzen A."/>
            <person name="Lukacs Z."/>
            <person name="Mihaltcheva S."/>
            <person name="Morgado L.N."/>
            <person name="Niskanen T."/>
            <person name="Noordeloos M.E."/>
            <person name="Ohm R.A."/>
            <person name="Ortiz-Santana B."/>
            <person name="Ovrebo C."/>
            <person name="Racz N."/>
            <person name="Riley R."/>
            <person name="Savchenko A."/>
            <person name="Shiryaev A."/>
            <person name="Soop K."/>
            <person name="Spirin V."/>
            <person name="Szebenyi C."/>
            <person name="Tomsovsky M."/>
            <person name="Tulloss R.E."/>
            <person name="Uehling J."/>
            <person name="Grigoriev I.V."/>
            <person name="Vagvolgyi C."/>
            <person name="Papp T."/>
            <person name="Martin F.M."/>
            <person name="Miettinen O."/>
            <person name="Hibbett D.S."/>
            <person name="Nagy L.G."/>
        </authorList>
    </citation>
    <scope>NUCLEOTIDE SEQUENCE [LARGE SCALE GENOMIC DNA]</scope>
    <source>
        <strain evidence="10 11">CBS 166.37</strain>
    </source>
</reference>
<sequence>MMTSCASLSSRRGKRVIFIALFLFSCLLLYYFAPHIKERALIVTSQGCATFIKKPQDQPPLEPPMISPDRFPTVFPDRPKYDPTTVTKETRLAAIAVHGFTTMDQLYLRNGTFYIVTSNQYGCPLLENIIPHITISPETSQFLEDVNTHPANEIRLITPQQAAYILGDRVMGIEGLSVILYDTTMMTHYYHWWGEIILGFWRAYSVLDLPKTSSLYWPSRFIIPFYQGNKWRDRADIDGPLMKSAFPSATIESRDYWNDLLKLDITIVFQRAMIISRHVTQKHPNSKIWPKMIAGLMGLDVHERFWESLRVVLVRNLVGSLPEIDEVGKIISLEHETTIRPAITYISRQNGGRRLTNDSHDSLVEALAKLEEEGVCDVRVAVMENMTLNEQVRLSATSTITIGVHGNGLTHQLWMPSSRRSTVIEIVYPGSTDFDYWMLSQNVGHKHYLVWNDTIKTINPHDKVKILDGFHDNAIPVHGEAVANLIRSLLRET</sequence>
<organism evidence="10 11">
    <name type="scientific">Crucibulum laeve</name>
    <dbReference type="NCBI Taxonomy" id="68775"/>
    <lineage>
        <taxon>Eukaryota</taxon>
        <taxon>Fungi</taxon>
        <taxon>Dikarya</taxon>
        <taxon>Basidiomycota</taxon>
        <taxon>Agaricomycotina</taxon>
        <taxon>Agaricomycetes</taxon>
        <taxon>Agaricomycetidae</taxon>
        <taxon>Agaricales</taxon>
        <taxon>Agaricineae</taxon>
        <taxon>Nidulariaceae</taxon>
        <taxon>Crucibulum</taxon>
    </lineage>
</organism>
<dbReference type="OrthoDB" id="529273at2759"/>
<dbReference type="PANTHER" id="PTHR20961:SF38">
    <property type="entry name" value="PROTEIN O-LINKED-MANNOSE BETA-1,4-N-ACETYLGLUCOSAMINYLTRANSFERASE 2"/>
    <property type="match status" value="1"/>
</dbReference>
<evidence type="ECO:0000256" key="5">
    <source>
        <dbReference type="ARBA" id="ARBA00022989"/>
    </source>
</evidence>
<evidence type="ECO:0000256" key="2">
    <source>
        <dbReference type="ARBA" id="ARBA00022676"/>
    </source>
</evidence>
<keyword evidence="6 8" id="KW-0472">Membrane</keyword>
<protein>
    <recommendedName>
        <fullName evidence="9">Glycosyltransferase 61 catalytic domain-containing protein</fullName>
    </recommendedName>
</protein>
<dbReference type="EMBL" id="ML213594">
    <property type="protein sequence ID" value="TFK41769.1"/>
    <property type="molecule type" value="Genomic_DNA"/>
</dbReference>
<evidence type="ECO:0000256" key="7">
    <source>
        <dbReference type="ARBA" id="ARBA00023180"/>
    </source>
</evidence>